<organism evidence="5 6">
    <name type="scientific">Jimgerdemannia flammicorona</name>
    <dbReference type="NCBI Taxonomy" id="994334"/>
    <lineage>
        <taxon>Eukaryota</taxon>
        <taxon>Fungi</taxon>
        <taxon>Fungi incertae sedis</taxon>
        <taxon>Mucoromycota</taxon>
        <taxon>Mucoromycotina</taxon>
        <taxon>Endogonomycetes</taxon>
        <taxon>Endogonales</taxon>
        <taxon>Endogonaceae</taxon>
        <taxon>Jimgerdemannia</taxon>
    </lineage>
</organism>
<keyword evidence="6" id="KW-1185">Reference proteome</keyword>
<accession>A0A433QHE4</accession>
<keyword evidence="1 2" id="KW-0694">RNA-binding</keyword>
<proteinExistence type="predicted"/>
<dbReference type="AlphaFoldDB" id="A0A433QHE4"/>
<gene>
    <name evidence="5" type="ORF">BC938DRAFT_480924</name>
</gene>
<dbReference type="Gene3D" id="3.30.70.330">
    <property type="match status" value="1"/>
</dbReference>
<dbReference type="EMBL" id="RBNJ01005449">
    <property type="protein sequence ID" value="RUS29213.1"/>
    <property type="molecule type" value="Genomic_DNA"/>
</dbReference>
<dbReference type="PROSITE" id="PS50102">
    <property type="entry name" value="RRM"/>
    <property type="match status" value="1"/>
</dbReference>
<comment type="caution">
    <text evidence="5">The sequence shown here is derived from an EMBL/GenBank/DDBJ whole genome shotgun (WGS) entry which is preliminary data.</text>
</comment>
<evidence type="ECO:0000256" key="2">
    <source>
        <dbReference type="PROSITE-ProRule" id="PRU00176"/>
    </source>
</evidence>
<dbReference type="InterPro" id="IPR052462">
    <property type="entry name" value="SLIRP/GR-RBP-like"/>
</dbReference>
<feature type="compositionally biased region" description="Gly residues" evidence="3">
    <location>
        <begin position="110"/>
        <end position="127"/>
    </location>
</feature>
<name>A0A433QHE4_9FUNG</name>
<dbReference type="PANTHER" id="PTHR48027">
    <property type="entry name" value="HETEROGENEOUS NUCLEAR RIBONUCLEOPROTEIN 87F-RELATED"/>
    <property type="match status" value="1"/>
</dbReference>
<dbReference type="InterPro" id="IPR000504">
    <property type="entry name" value="RRM_dom"/>
</dbReference>
<evidence type="ECO:0000256" key="3">
    <source>
        <dbReference type="SAM" id="MobiDB-lite"/>
    </source>
</evidence>
<feature type="domain" description="RRM" evidence="4">
    <location>
        <begin position="59"/>
        <end position="105"/>
    </location>
</feature>
<evidence type="ECO:0000313" key="6">
    <source>
        <dbReference type="Proteomes" id="UP000274822"/>
    </source>
</evidence>
<reference evidence="5 6" key="1">
    <citation type="journal article" date="2018" name="New Phytol.">
        <title>Phylogenomics of Endogonaceae and evolution of mycorrhizas within Mucoromycota.</title>
        <authorList>
            <person name="Chang Y."/>
            <person name="Desiro A."/>
            <person name="Na H."/>
            <person name="Sandor L."/>
            <person name="Lipzen A."/>
            <person name="Clum A."/>
            <person name="Barry K."/>
            <person name="Grigoriev I.V."/>
            <person name="Martin F.M."/>
            <person name="Stajich J.E."/>
            <person name="Smith M.E."/>
            <person name="Bonito G."/>
            <person name="Spatafora J.W."/>
        </authorList>
    </citation>
    <scope>NUCLEOTIDE SEQUENCE [LARGE SCALE GENOMIC DNA]</scope>
    <source>
        <strain evidence="5 6">AD002</strain>
    </source>
</reference>
<feature type="region of interest" description="Disordered" evidence="3">
    <location>
        <begin position="13"/>
        <end position="41"/>
    </location>
</feature>
<sequence>MLKMLLSSRTARLMPLSHHFRPPPSSPSHSPSSDDATAPLPTLNVEPLLSIPASHVLLLPANLPGRSRGFGFVTYGSDNEAEAAISALNDQEFDGRTIKVDRASDRDRGGGGGGGFGGGGGRGGGGFRGGRGGGGGYRGGGRGGSGGGYGTISFCLATLLLRNSTPPP</sequence>
<dbReference type="Pfam" id="PF00076">
    <property type="entry name" value="RRM_1"/>
    <property type="match status" value="1"/>
</dbReference>
<protein>
    <recommendedName>
        <fullName evidence="4">RRM domain-containing protein</fullName>
    </recommendedName>
</protein>
<evidence type="ECO:0000313" key="5">
    <source>
        <dbReference type="EMBL" id="RUS29213.1"/>
    </source>
</evidence>
<feature type="region of interest" description="Disordered" evidence="3">
    <location>
        <begin position="100"/>
        <end position="127"/>
    </location>
</feature>
<dbReference type="InterPro" id="IPR012677">
    <property type="entry name" value="Nucleotide-bd_a/b_plait_sf"/>
</dbReference>
<dbReference type="GO" id="GO:0003723">
    <property type="term" value="F:RNA binding"/>
    <property type="evidence" value="ECO:0007669"/>
    <property type="project" value="UniProtKB-UniRule"/>
</dbReference>
<feature type="compositionally biased region" description="Basic and acidic residues" evidence="3">
    <location>
        <begin position="100"/>
        <end position="109"/>
    </location>
</feature>
<evidence type="ECO:0000256" key="1">
    <source>
        <dbReference type="ARBA" id="ARBA00022884"/>
    </source>
</evidence>
<evidence type="ECO:0000259" key="4">
    <source>
        <dbReference type="PROSITE" id="PS50102"/>
    </source>
</evidence>
<dbReference type="InterPro" id="IPR035979">
    <property type="entry name" value="RBD_domain_sf"/>
</dbReference>
<dbReference type="SUPFAM" id="SSF54928">
    <property type="entry name" value="RNA-binding domain, RBD"/>
    <property type="match status" value="1"/>
</dbReference>
<dbReference type="Proteomes" id="UP000274822">
    <property type="component" value="Unassembled WGS sequence"/>
</dbReference>